<dbReference type="Pfam" id="PF14529">
    <property type="entry name" value="Exo_endo_phos_2"/>
    <property type="match status" value="1"/>
</dbReference>
<dbReference type="GO" id="GO:0003824">
    <property type="term" value="F:catalytic activity"/>
    <property type="evidence" value="ECO:0007669"/>
    <property type="project" value="InterPro"/>
</dbReference>
<evidence type="ECO:0000313" key="2">
    <source>
        <dbReference type="Proteomes" id="UP001152795"/>
    </source>
</evidence>
<protein>
    <submittedName>
        <fullName evidence="1">Uncharacterized protein</fullName>
    </submittedName>
</protein>
<dbReference type="SUPFAM" id="SSF56219">
    <property type="entry name" value="DNase I-like"/>
    <property type="match status" value="1"/>
</dbReference>
<sequence>MVAEKVIGPATQCHRQIELVVSYIYSSSPNLTCVCLGSLNQFYAFLKCVNVDVGVSLEMLEALSQQVNLWTTFFRKKSLDRFWEKRTDDMSSMRTPQQVRAFNTSEVAEEALNFVGYNYVYGCTSPTRAYRSVKENYSGNVNPMNNNKVRNSNICIDRRKLLSFRNFTAKPSAAILTYKPPYSSTHPVTSAAFLSEFADYMESFIMCTEPIIITGDFNFHVDNANDPSAAAFMDLLDSMDLVQHVSSSTQVSRHTLDLIITRKMDTIITSPPINDTFLSDHSTVLCDLKLTRATVKPGETSYRKLKGIDFDLFKKDILSSTLCQTPPDNLDGLIGCYNTTLSIVLDKHAPRRTRCVLLRPHVPWFSMEVRDAKRQRRHAERRWRTSKSEGDWRLFKAARNRATYLMNKACTDFYTNLINENSNDQKKLELDTDKDKNMPHLHVNSTLVTSQCSTSLTEFDLLDGASVRNLIVGAPTKSCSLDPVPTKIVKECLEELLPALTKIINGSLSSGVFPDEWKDALLLPSLEKQNLDLVFKNFRPISNLQFISKLTEKAVAVQMQSYMAANQLYPVLQSAYRHHHSTETALLKVKNDILMNLSAAFNTVDHAILLECLHNDLGVSGTVLLWFSSYLSNRTQTVLIDDAYSDKFDVKFGVPQGLCLGPLLFTVYTSELFRIIENHLPNCHCYADNTQLYLAFKPGSDYDQAAAVSAMESCIGDIRRWMLSKKLKLNDDKTEFLIIGTRQQLGKVNIEELCVGSHFIKPSSVVKNLGSWFDSKLNMLSLFNNICGLAKVKNRVQAPVALEADFRNHNIDVAVVSETHLATDMPNLIVNIQNYILFRRDRGWSDLDRRKNEKNPNMVVLCGGDLNQLDIHEIKTLSGWNVLVDFPTRAASYFDNCLTNQPDLFGKAYPIHMLTKTDNKGFVLPAGTKLKPLRRKPQLCDCRKH</sequence>
<dbReference type="Proteomes" id="UP001152795">
    <property type="component" value="Unassembled WGS sequence"/>
</dbReference>
<proteinExistence type="predicted"/>
<dbReference type="PANTHER" id="PTHR46670">
    <property type="entry name" value="ENDO/EXONUCLEASE/PHOSPHATASE DOMAIN-CONTAINING PROTEIN"/>
    <property type="match status" value="1"/>
</dbReference>
<accession>A0A6S7HGZ9</accession>
<dbReference type="AlphaFoldDB" id="A0A6S7HGZ9"/>
<dbReference type="Gene3D" id="3.60.10.10">
    <property type="entry name" value="Endonuclease/exonuclease/phosphatase"/>
    <property type="match status" value="1"/>
</dbReference>
<gene>
    <name evidence="1" type="ORF">PACLA_8A059702</name>
</gene>
<evidence type="ECO:0000313" key="1">
    <source>
        <dbReference type="EMBL" id="CAB4003826.1"/>
    </source>
</evidence>
<reference evidence="1" key="1">
    <citation type="submission" date="2020-04" db="EMBL/GenBank/DDBJ databases">
        <authorList>
            <person name="Alioto T."/>
            <person name="Alioto T."/>
            <person name="Gomez Garrido J."/>
        </authorList>
    </citation>
    <scope>NUCLEOTIDE SEQUENCE</scope>
    <source>
        <strain evidence="1">A484AB</strain>
    </source>
</reference>
<name>A0A6S7HGZ9_PARCT</name>
<keyword evidence="2" id="KW-1185">Reference proteome</keyword>
<comment type="caution">
    <text evidence="1">The sequence shown here is derived from an EMBL/GenBank/DDBJ whole genome shotgun (WGS) entry which is preliminary data.</text>
</comment>
<dbReference type="PANTHER" id="PTHR46670:SF3">
    <property type="entry name" value="ENDONUCLEASE_EXONUCLEASE_PHOSPHATASE DOMAIN-CONTAINING PROTEIN"/>
    <property type="match status" value="1"/>
</dbReference>
<dbReference type="PROSITE" id="PS50878">
    <property type="entry name" value="RT_POL"/>
    <property type="match status" value="1"/>
</dbReference>
<organism evidence="1 2">
    <name type="scientific">Paramuricea clavata</name>
    <name type="common">Red gorgonian</name>
    <name type="synonym">Violescent sea-whip</name>
    <dbReference type="NCBI Taxonomy" id="317549"/>
    <lineage>
        <taxon>Eukaryota</taxon>
        <taxon>Metazoa</taxon>
        <taxon>Cnidaria</taxon>
        <taxon>Anthozoa</taxon>
        <taxon>Octocorallia</taxon>
        <taxon>Malacalcyonacea</taxon>
        <taxon>Plexauridae</taxon>
        <taxon>Paramuricea</taxon>
    </lineage>
</organism>
<dbReference type="SUPFAM" id="SSF56672">
    <property type="entry name" value="DNA/RNA polymerases"/>
    <property type="match status" value="1"/>
</dbReference>
<dbReference type="Pfam" id="PF00078">
    <property type="entry name" value="RVT_1"/>
    <property type="match status" value="1"/>
</dbReference>
<dbReference type="EMBL" id="CACRXK020004735">
    <property type="protein sequence ID" value="CAB4003826.1"/>
    <property type="molecule type" value="Genomic_DNA"/>
</dbReference>
<dbReference type="InterPro" id="IPR043502">
    <property type="entry name" value="DNA/RNA_pol_sf"/>
</dbReference>
<dbReference type="InterPro" id="IPR005135">
    <property type="entry name" value="Endo/exonuclease/phosphatase"/>
</dbReference>
<dbReference type="InterPro" id="IPR036691">
    <property type="entry name" value="Endo/exonu/phosph_ase_sf"/>
</dbReference>
<dbReference type="InterPro" id="IPR000477">
    <property type="entry name" value="RT_dom"/>
</dbReference>